<accession>A0ABU8XUE3</accession>
<keyword evidence="10" id="KW-1185">Reference proteome</keyword>
<dbReference type="PANTHER" id="PTHR41523:SF8">
    <property type="entry name" value="ETHYLENE RESPONSE SENSOR PROTEIN"/>
    <property type="match status" value="1"/>
</dbReference>
<dbReference type="EMBL" id="JBBLZC010000012">
    <property type="protein sequence ID" value="MEK0084045.1"/>
    <property type="molecule type" value="Genomic_DNA"/>
</dbReference>
<sequence length="351" mass="38254">MQRFLAVLDEPALLVTASGVVRRTNAPALRLFGRLAGEIEGRALAGLTADPPEKVSALLRLFSGSRTAVIGSLSLHTDDGVVHRCRCRGGRLGGADDPDEPLLLLRFEEAAHDRSKVLTEKVVALNAEIRRSKLAQHQLEAALRQKNMLLRELHHRVKNNLQVLLGILLLGEQQAKAPEALAAIHDARLRVEAMALLQRLFYQKEDLSRVDVIPFLQEICAGVARTFHRPGIAVRVVPVEISLPLDLASALGLIVNELLTNAFKHAFPDEQEGEVTVRLERERSDGDLLTLVVEDNGRGPDGVQRSGTGLLLVRGLAQQHGGACVVEAGSGTRCVVTLRDRQRASSSRPLH</sequence>
<dbReference type="InterPro" id="IPR011495">
    <property type="entry name" value="Sig_transdc_His_kin_sub2_dim/P"/>
</dbReference>
<keyword evidence="6 9" id="KW-0418">Kinase</keyword>
<evidence type="ECO:0000256" key="3">
    <source>
        <dbReference type="ARBA" id="ARBA00022553"/>
    </source>
</evidence>
<dbReference type="Pfam" id="PF07568">
    <property type="entry name" value="HisKA_2"/>
    <property type="match status" value="1"/>
</dbReference>
<evidence type="ECO:0000256" key="7">
    <source>
        <dbReference type="ARBA" id="ARBA00022840"/>
    </source>
</evidence>
<organism evidence="9 10">
    <name type="scientific">Benzoatithermus flavus</name>
    <dbReference type="NCBI Taxonomy" id="3108223"/>
    <lineage>
        <taxon>Bacteria</taxon>
        <taxon>Pseudomonadati</taxon>
        <taxon>Pseudomonadota</taxon>
        <taxon>Alphaproteobacteria</taxon>
        <taxon>Geminicoccales</taxon>
        <taxon>Geminicoccaceae</taxon>
        <taxon>Benzoatithermus</taxon>
    </lineage>
</organism>
<feature type="domain" description="Histidine kinase/HSP90-like ATPase" evidence="8">
    <location>
        <begin position="246"/>
        <end position="342"/>
    </location>
</feature>
<proteinExistence type="predicted"/>
<evidence type="ECO:0000256" key="6">
    <source>
        <dbReference type="ARBA" id="ARBA00022777"/>
    </source>
</evidence>
<protein>
    <recommendedName>
        <fullName evidence="2">histidine kinase</fullName>
        <ecNumber evidence="2">2.7.13.3</ecNumber>
    </recommendedName>
</protein>
<dbReference type="Proteomes" id="UP001375743">
    <property type="component" value="Unassembled WGS sequence"/>
</dbReference>
<reference evidence="9 10" key="1">
    <citation type="submission" date="2024-01" db="EMBL/GenBank/DDBJ databases">
        <title>Multi-omics insights into the function and evolution of sodium benzoate biodegradation pathways in Benzoatithermus flavus gen. nov., sp. nov. from hot spring.</title>
        <authorList>
            <person name="Hu C.-J."/>
            <person name="Li W.-J."/>
        </authorList>
    </citation>
    <scope>NUCLEOTIDE SEQUENCE [LARGE SCALE GENOMIC DNA]</scope>
    <source>
        <strain evidence="9 10">SYSU G07066</strain>
    </source>
</reference>
<dbReference type="Gene3D" id="3.30.565.10">
    <property type="entry name" value="Histidine kinase-like ATPase, C-terminal domain"/>
    <property type="match status" value="1"/>
</dbReference>
<name>A0ABU8XUE3_9PROT</name>
<comment type="caution">
    <text evidence="9">The sequence shown here is derived from an EMBL/GenBank/DDBJ whole genome shotgun (WGS) entry which is preliminary data.</text>
</comment>
<dbReference type="PANTHER" id="PTHR41523">
    <property type="entry name" value="TWO-COMPONENT SYSTEM SENSOR PROTEIN"/>
    <property type="match status" value="1"/>
</dbReference>
<dbReference type="Pfam" id="PF02518">
    <property type="entry name" value="HATPase_c"/>
    <property type="match status" value="1"/>
</dbReference>
<keyword evidence="4" id="KW-0808">Transferase</keyword>
<dbReference type="InterPro" id="IPR003594">
    <property type="entry name" value="HATPase_dom"/>
</dbReference>
<dbReference type="Gene3D" id="3.30.450.20">
    <property type="entry name" value="PAS domain"/>
    <property type="match status" value="1"/>
</dbReference>
<evidence type="ECO:0000313" key="9">
    <source>
        <dbReference type="EMBL" id="MEK0084045.1"/>
    </source>
</evidence>
<dbReference type="InterPro" id="IPR036890">
    <property type="entry name" value="HATPase_C_sf"/>
</dbReference>
<evidence type="ECO:0000256" key="2">
    <source>
        <dbReference type="ARBA" id="ARBA00012438"/>
    </source>
</evidence>
<evidence type="ECO:0000313" key="10">
    <source>
        <dbReference type="Proteomes" id="UP001375743"/>
    </source>
</evidence>
<dbReference type="GO" id="GO:0016301">
    <property type="term" value="F:kinase activity"/>
    <property type="evidence" value="ECO:0007669"/>
    <property type="project" value="UniProtKB-KW"/>
</dbReference>
<keyword evidence="5" id="KW-0547">Nucleotide-binding</keyword>
<evidence type="ECO:0000259" key="8">
    <source>
        <dbReference type="SMART" id="SM00387"/>
    </source>
</evidence>
<gene>
    <name evidence="9" type="ORF">U1T56_12850</name>
</gene>
<dbReference type="SMART" id="SM00387">
    <property type="entry name" value="HATPase_c"/>
    <property type="match status" value="1"/>
</dbReference>
<keyword evidence="3" id="KW-0597">Phosphoprotein</keyword>
<comment type="catalytic activity">
    <reaction evidence="1">
        <text>ATP + protein L-histidine = ADP + protein N-phospho-L-histidine.</text>
        <dbReference type="EC" id="2.7.13.3"/>
    </reaction>
</comment>
<dbReference type="RefSeq" id="WP_418159895.1">
    <property type="nucleotide sequence ID" value="NZ_JBBLZC010000012.1"/>
</dbReference>
<evidence type="ECO:0000256" key="5">
    <source>
        <dbReference type="ARBA" id="ARBA00022741"/>
    </source>
</evidence>
<evidence type="ECO:0000256" key="1">
    <source>
        <dbReference type="ARBA" id="ARBA00000085"/>
    </source>
</evidence>
<evidence type="ECO:0000256" key="4">
    <source>
        <dbReference type="ARBA" id="ARBA00022679"/>
    </source>
</evidence>
<dbReference type="EC" id="2.7.13.3" evidence="2"/>
<dbReference type="SUPFAM" id="SSF55874">
    <property type="entry name" value="ATPase domain of HSP90 chaperone/DNA topoisomerase II/histidine kinase"/>
    <property type="match status" value="1"/>
</dbReference>
<keyword evidence="7" id="KW-0067">ATP-binding</keyword>